<accession>A0A564G611</accession>
<dbReference type="EMBL" id="BPQI01000109">
    <property type="protein sequence ID" value="GJD57601.1"/>
    <property type="molecule type" value="Genomic_DNA"/>
</dbReference>
<feature type="signal peptide" evidence="2">
    <location>
        <begin position="1"/>
        <end position="20"/>
    </location>
</feature>
<evidence type="ECO:0000313" key="5">
    <source>
        <dbReference type="Proteomes" id="UP000401717"/>
    </source>
</evidence>
<proteinExistence type="predicted"/>
<protein>
    <submittedName>
        <fullName evidence="4">Uncharacterized protein</fullName>
    </submittedName>
</protein>
<reference evidence="4 5" key="1">
    <citation type="submission" date="2019-06" db="EMBL/GenBank/DDBJ databases">
        <authorList>
            <person name="Rodrigo-Torres L."/>
            <person name="Arahal R. D."/>
            <person name="Lucena T."/>
        </authorList>
    </citation>
    <scope>NUCLEOTIDE SEQUENCE [LARGE SCALE GENOMIC DNA]</scope>
    <source>
        <strain evidence="4 5">SW08-7</strain>
    </source>
</reference>
<organism evidence="4 5">
    <name type="scientific">Methylobacterium dankookense</name>
    <dbReference type="NCBI Taxonomy" id="560405"/>
    <lineage>
        <taxon>Bacteria</taxon>
        <taxon>Pseudomonadati</taxon>
        <taxon>Pseudomonadota</taxon>
        <taxon>Alphaproteobacteria</taxon>
        <taxon>Hyphomicrobiales</taxon>
        <taxon>Methylobacteriaceae</taxon>
        <taxon>Methylobacterium</taxon>
    </lineage>
</organism>
<name>A0A564G611_9HYPH</name>
<evidence type="ECO:0000256" key="2">
    <source>
        <dbReference type="SAM" id="SignalP"/>
    </source>
</evidence>
<feature type="compositionally biased region" description="Pro residues" evidence="1">
    <location>
        <begin position="25"/>
        <end position="50"/>
    </location>
</feature>
<evidence type="ECO:0000313" key="4">
    <source>
        <dbReference type="EMBL" id="VUF15378.1"/>
    </source>
</evidence>
<feature type="region of interest" description="Disordered" evidence="1">
    <location>
        <begin position="19"/>
        <end position="58"/>
    </location>
</feature>
<evidence type="ECO:0000313" key="6">
    <source>
        <dbReference type="Proteomes" id="UP001055303"/>
    </source>
</evidence>
<evidence type="ECO:0000256" key="1">
    <source>
        <dbReference type="SAM" id="MobiDB-lite"/>
    </source>
</evidence>
<reference evidence="3" key="3">
    <citation type="submission" date="2021-08" db="EMBL/GenBank/DDBJ databases">
        <authorList>
            <person name="Tani A."/>
            <person name="Ola A."/>
            <person name="Ogura Y."/>
            <person name="Katsura K."/>
            <person name="Hayashi T."/>
        </authorList>
    </citation>
    <scope>NUCLEOTIDE SEQUENCE</scope>
    <source>
        <strain evidence="3">DSM 22415</strain>
    </source>
</reference>
<dbReference type="EMBL" id="CABFVH010000053">
    <property type="protein sequence ID" value="VUF15378.1"/>
    <property type="molecule type" value="Genomic_DNA"/>
</dbReference>
<dbReference type="AlphaFoldDB" id="A0A564G611"/>
<dbReference type="Proteomes" id="UP000401717">
    <property type="component" value="Unassembled WGS sequence"/>
</dbReference>
<keyword evidence="2" id="KW-0732">Signal</keyword>
<feature type="chain" id="PRO_5021880044" evidence="2">
    <location>
        <begin position="21"/>
        <end position="147"/>
    </location>
</feature>
<evidence type="ECO:0000313" key="3">
    <source>
        <dbReference type="EMBL" id="GJD57601.1"/>
    </source>
</evidence>
<gene>
    <name evidence="3" type="ORF">IFDJLNFL_3505</name>
    <name evidence="4" type="ORF">MTDSW087_05118</name>
</gene>
<dbReference type="RefSeq" id="WP_238179245.1">
    <property type="nucleotide sequence ID" value="NZ_BPQI01000109.1"/>
</dbReference>
<reference evidence="3" key="2">
    <citation type="journal article" date="2021" name="Front. Microbiol.">
        <title>Comprehensive Comparative Genomics and Phenotyping of Methylobacterium Species.</title>
        <authorList>
            <person name="Alessa O."/>
            <person name="Ogura Y."/>
            <person name="Fujitani Y."/>
            <person name="Takami H."/>
            <person name="Hayashi T."/>
            <person name="Sahin N."/>
            <person name="Tani A."/>
        </authorList>
    </citation>
    <scope>NUCLEOTIDE SEQUENCE</scope>
    <source>
        <strain evidence="3">DSM 22415</strain>
    </source>
</reference>
<sequence length="147" mass="15056">MRGFAAALVGACLAAPAALAQAPEPSTPPSTSPSTPPSTLPSAQPPPPPAEGAGPQLDRNQALAAKLAGLVGFVNVSCPELRGEPDLLNAAVRRLGIEPEALNTGTLHFAATAYLESYRKDVPANCQRALDTFGPASTLVPNLVVRR</sequence>
<dbReference type="Proteomes" id="UP001055303">
    <property type="component" value="Unassembled WGS sequence"/>
</dbReference>
<keyword evidence="6" id="KW-1185">Reference proteome</keyword>